<evidence type="ECO:0000313" key="1">
    <source>
        <dbReference type="EMBL" id="OEH86080.1"/>
    </source>
</evidence>
<evidence type="ECO:0000313" key="2">
    <source>
        <dbReference type="Proteomes" id="UP000095255"/>
    </source>
</evidence>
<dbReference type="EMBL" id="MJAT01000007">
    <property type="protein sequence ID" value="OEH86080.1"/>
    <property type="molecule type" value="Genomic_DNA"/>
</dbReference>
<dbReference type="Proteomes" id="UP000095255">
    <property type="component" value="Unassembled WGS sequence"/>
</dbReference>
<reference evidence="1 2" key="1">
    <citation type="submission" date="2016-09" db="EMBL/GenBank/DDBJ databases">
        <title>Desulfuribacillus arsenicus sp. nov., an obligately anaerobic, dissimilatory arsenic- and antimonate-reducing bacterium isolated from anoxic sediments.</title>
        <authorList>
            <person name="Abin C.A."/>
            <person name="Hollibaugh J.T."/>
        </authorList>
    </citation>
    <scope>NUCLEOTIDE SEQUENCE [LARGE SCALE GENOMIC DNA]</scope>
    <source>
        <strain evidence="1 2">MLFW-2</strain>
    </source>
</reference>
<sequence>MYNILEGIKRELSDTCGRLLLKNEPDNVWTKEILSKLVEIGNQHKYVTCASVKNATNGEWMYDVSWLKYSSQSQILESVELVAESEWGNEQRIMEDYEKLIQSKAKYKIMIMQCKGLNHFEIIRIKLKESACLFRGVTEESYLLAAFIKDKFYYDEFIVV</sequence>
<name>A0A1E5L7F4_9FIRM</name>
<accession>A0A1E5L7F4</accession>
<protein>
    <submittedName>
        <fullName evidence="1">Uncharacterized protein</fullName>
    </submittedName>
</protein>
<keyword evidence="2" id="KW-1185">Reference proteome</keyword>
<dbReference type="OrthoDB" id="6161550at2"/>
<gene>
    <name evidence="1" type="ORF">BHU72_14220</name>
</gene>
<proteinExistence type="predicted"/>
<dbReference type="RefSeq" id="WP_069701507.1">
    <property type="nucleotide sequence ID" value="NZ_MJAT01000007.1"/>
</dbReference>
<comment type="caution">
    <text evidence="1">The sequence shown here is derived from an EMBL/GenBank/DDBJ whole genome shotgun (WGS) entry which is preliminary data.</text>
</comment>
<organism evidence="1 2">
    <name type="scientific">Desulfuribacillus stibiiarsenatis</name>
    <dbReference type="NCBI Taxonomy" id="1390249"/>
    <lineage>
        <taxon>Bacteria</taxon>
        <taxon>Bacillati</taxon>
        <taxon>Bacillota</taxon>
        <taxon>Desulfuribacillia</taxon>
        <taxon>Desulfuribacillales</taxon>
        <taxon>Desulfuribacillaceae</taxon>
        <taxon>Desulfuribacillus</taxon>
    </lineage>
</organism>
<dbReference type="AlphaFoldDB" id="A0A1E5L7F4"/>
<dbReference type="STRING" id="1390249.BHU72_14220"/>